<dbReference type="ExpressionAtlas" id="A0A178WLE2">
    <property type="expression patterns" value="differential"/>
</dbReference>
<comment type="caution">
    <text evidence="3">The sequence shown here is derived from an EMBL/GenBank/DDBJ whole genome shotgun (WGS) entry which is preliminary data.</text>
</comment>
<name>A0A178WLE2_ARATH</name>
<dbReference type="GO" id="GO:0004860">
    <property type="term" value="F:protein kinase inhibitor activity"/>
    <property type="evidence" value="ECO:0007669"/>
    <property type="project" value="UniProtKB-KW"/>
</dbReference>
<organism evidence="3 4">
    <name type="scientific">Arabidopsis thaliana</name>
    <name type="common">Mouse-ear cress</name>
    <dbReference type="NCBI Taxonomy" id="3702"/>
    <lineage>
        <taxon>Eukaryota</taxon>
        <taxon>Viridiplantae</taxon>
        <taxon>Streptophyta</taxon>
        <taxon>Embryophyta</taxon>
        <taxon>Tracheophyta</taxon>
        <taxon>Spermatophyta</taxon>
        <taxon>Magnoliopsida</taxon>
        <taxon>eudicotyledons</taxon>
        <taxon>Gunneridae</taxon>
        <taxon>Pentapetalae</taxon>
        <taxon>rosids</taxon>
        <taxon>malvids</taxon>
        <taxon>Brassicales</taxon>
        <taxon>Brassicaceae</taxon>
        <taxon>Camelineae</taxon>
        <taxon>Arabidopsis</taxon>
    </lineage>
</organism>
<dbReference type="GO" id="GO:0032875">
    <property type="term" value="P:regulation of DNA endoreduplication"/>
    <property type="evidence" value="ECO:0007669"/>
    <property type="project" value="InterPro"/>
</dbReference>
<dbReference type="InterPro" id="IPR040389">
    <property type="entry name" value="SMR"/>
</dbReference>
<proteinExistence type="predicted"/>
<accession>A0A178WLE2</accession>
<evidence type="ECO:0000256" key="2">
    <source>
        <dbReference type="ARBA" id="ARBA00023306"/>
    </source>
</evidence>
<protein>
    <submittedName>
        <fullName evidence="3">Uncharacterized protein</fullName>
    </submittedName>
</protein>
<evidence type="ECO:0000313" key="4">
    <source>
        <dbReference type="Proteomes" id="UP000078284"/>
    </source>
</evidence>
<reference evidence="4" key="1">
    <citation type="journal article" date="2016" name="Proc. Natl. Acad. Sci. U.S.A.">
        <title>Chromosome-level assembly of Arabidopsis thaliana Ler reveals the extent of translocation and inversion polymorphisms.</title>
        <authorList>
            <person name="Zapata L."/>
            <person name="Ding J."/>
            <person name="Willing E.M."/>
            <person name="Hartwig B."/>
            <person name="Bezdan D."/>
            <person name="Jiao W.B."/>
            <person name="Patel V."/>
            <person name="Velikkakam James G."/>
            <person name="Koornneef M."/>
            <person name="Ossowski S."/>
            <person name="Schneeberger K."/>
        </authorList>
    </citation>
    <scope>NUCLEOTIDE SEQUENCE [LARGE SCALE GENOMIC DNA]</scope>
    <source>
        <strain evidence="4">cv. Landsberg erecta</strain>
    </source>
</reference>
<dbReference type="PANTHER" id="PTHR33142:SF48">
    <property type="entry name" value="CYCLIN-DEPENDENT PROTEIN KINASE INHIBITOR SMR15"/>
    <property type="match status" value="1"/>
</dbReference>
<sequence>MGFSGKTHHQFDGKFSETIEGKKWVITGISLHSTVKPISLSSSAVSNTEDEDLCPTTPTAASVRIPTVIPCPPAPKKRKLTLKVSYGGPREFFSPPDLETVFIYRTT</sequence>
<gene>
    <name evidence="3" type="ordered locus">AXX17_At1g53870</name>
</gene>
<evidence type="ECO:0000256" key="1">
    <source>
        <dbReference type="ARBA" id="ARBA00023013"/>
    </source>
</evidence>
<dbReference type="Proteomes" id="UP000078284">
    <property type="component" value="Chromosome 1"/>
</dbReference>
<dbReference type="EMBL" id="LUHQ01000001">
    <property type="protein sequence ID" value="OAP18385.1"/>
    <property type="molecule type" value="Genomic_DNA"/>
</dbReference>
<dbReference type="AlphaFoldDB" id="A0A178WLE2"/>
<keyword evidence="2" id="KW-0131">Cell cycle</keyword>
<keyword evidence="1" id="KW-0649">Protein kinase inhibitor</keyword>
<evidence type="ECO:0000313" key="3">
    <source>
        <dbReference type="EMBL" id="OAP18385.1"/>
    </source>
</evidence>
<dbReference type="PANTHER" id="PTHR33142">
    <property type="entry name" value="CYCLIN-DEPENDENT PROTEIN KINASE INHIBITOR SMR13"/>
    <property type="match status" value="1"/>
</dbReference>